<dbReference type="Pfam" id="PF07963">
    <property type="entry name" value="N_methyl"/>
    <property type="match status" value="1"/>
</dbReference>
<dbReference type="Proteomes" id="UP001171945">
    <property type="component" value="Unassembled WGS sequence"/>
</dbReference>
<dbReference type="Gene3D" id="3.30.700.10">
    <property type="entry name" value="Glycoprotein, Type 4 Pilin"/>
    <property type="match status" value="1"/>
</dbReference>
<evidence type="ECO:0000313" key="3">
    <source>
        <dbReference type="Proteomes" id="UP001171945"/>
    </source>
</evidence>
<dbReference type="InterPro" id="IPR045584">
    <property type="entry name" value="Pilin-like"/>
</dbReference>
<keyword evidence="1" id="KW-0472">Membrane</keyword>
<protein>
    <submittedName>
        <fullName evidence="2">Type II secretion system protein</fullName>
    </submittedName>
</protein>
<accession>A0ABT7VSH2</accession>
<keyword evidence="1" id="KW-1133">Transmembrane helix</keyword>
<proteinExistence type="predicted"/>
<sequence>MKYIHQTGFTLLEMVLVITLIGMLATIAVPKINTRLFEQQGEFQQALTALRYAHQIAIASECQVRVQVSGDTISLYYNDVPTRCGSEAVISPIMGGAVKVKVNAGIQGRGWIYNEQGYPLTGQQNLSIGNYNLRVEAVTGFVHVL</sequence>
<reference evidence="2" key="1">
    <citation type="submission" date="2023-06" db="EMBL/GenBank/DDBJ databases">
        <title>Uncultivated large filamentous bacteria from sulfidic sediments reveal new species and different genomic features in energy metabolism and defense.</title>
        <authorList>
            <person name="Fonseca A."/>
        </authorList>
    </citation>
    <scope>NUCLEOTIDE SEQUENCE</scope>
    <source>
        <strain evidence="2">HSG4</strain>
    </source>
</reference>
<feature type="transmembrane region" description="Helical" evidence="1">
    <location>
        <begin position="6"/>
        <end position="29"/>
    </location>
</feature>
<organism evidence="2 3">
    <name type="scientific">Candidatus Marithioploca araucensis</name>
    <dbReference type="NCBI Taxonomy" id="70273"/>
    <lineage>
        <taxon>Bacteria</taxon>
        <taxon>Pseudomonadati</taxon>
        <taxon>Pseudomonadota</taxon>
        <taxon>Gammaproteobacteria</taxon>
        <taxon>Thiotrichales</taxon>
        <taxon>Thiotrichaceae</taxon>
        <taxon>Candidatus Marithioploca</taxon>
    </lineage>
</organism>
<dbReference type="SUPFAM" id="SSF54523">
    <property type="entry name" value="Pili subunits"/>
    <property type="match status" value="1"/>
</dbReference>
<keyword evidence="3" id="KW-1185">Reference proteome</keyword>
<evidence type="ECO:0000256" key="1">
    <source>
        <dbReference type="SAM" id="Phobius"/>
    </source>
</evidence>
<evidence type="ECO:0000313" key="2">
    <source>
        <dbReference type="EMBL" id="MDM8562488.1"/>
    </source>
</evidence>
<dbReference type="InterPro" id="IPR012902">
    <property type="entry name" value="N_methyl_site"/>
</dbReference>
<gene>
    <name evidence="2" type="ORF">QUF54_03955</name>
</gene>
<comment type="caution">
    <text evidence="2">The sequence shown here is derived from an EMBL/GenBank/DDBJ whole genome shotgun (WGS) entry which is preliminary data.</text>
</comment>
<keyword evidence="1" id="KW-0812">Transmembrane</keyword>
<dbReference type="NCBIfam" id="TIGR02532">
    <property type="entry name" value="IV_pilin_GFxxxE"/>
    <property type="match status" value="1"/>
</dbReference>
<name>A0ABT7VSH2_9GAMM</name>
<dbReference type="EMBL" id="JAUCGM010000173">
    <property type="protein sequence ID" value="MDM8562488.1"/>
    <property type="molecule type" value="Genomic_DNA"/>
</dbReference>
<dbReference type="PROSITE" id="PS00409">
    <property type="entry name" value="PROKAR_NTER_METHYL"/>
    <property type="match status" value="1"/>
</dbReference>